<keyword evidence="2" id="KW-1185">Reference proteome</keyword>
<evidence type="ECO:0000313" key="1">
    <source>
        <dbReference type="EMBL" id="KAI3759441.1"/>
    </source>
</evidence>
<comment type="caution">
    <text evidence="1">The sequence shown here is derived from an EMBL/GenBank/DDBJ whole genome shotgun (WGS) entry which is preliminary data.</text>
</comment>
<accession>A0ACB9EL84</accession>
<gene>
    <name evidence="1" type="ORF">L6452_07265</name>
</gene>
<sequence>MRRNKRPLRPHQEGDDKEEIAKLRKSLFKEFEMKDLGELKYFLGIEVLRSKQGIFMCQRKYVLDLLAETGMVDCKPADTPMIVNQKLYMKEKAELAEKERYRRMVGKLIYLSHTRPDIAYAVGVVSQFMHQPQKAHMEAVLRIIRYLKGTAGHGVLFRSNGHLETQLYTDADWAGDKGNRRSTAGYFTLVGGNLVTWRSKKQKVVALSSAEAEFRGIARGLTEVLWRLKKQAAGGGGGTEDFVDVLLKIQKEDSVGVPLEKIAIKALLLDAYTAGTDTTATVIEWAFTELLKHPKVFKKARDEVRTILNGKQRINQDDINNMKYLKAVFKETLRLHPPIPTLVPRVACQDVKVMGYDVEKGTRVIINAWAIARDPKVWDEPEEFRPERFLDSSIDFKGLDFNLIPFGAGRRGCPGIAFAMATNENILANLLHKFDWELPNGDKADDLDTNERTGLTIRKKTPLLAVATPFSS</sequence>
<reference evidence="1 2" key="2">
    <citation type="journal article" date="2022" name="Mol. Ecol. Resour.">
        <title>The genomes of chicory, endive, great burdock and yacon provide insights into Asteraceae paleo-polyploidization history and plant inulin production.</title>
        <authorList>
            <person name="Fan W."/>
            <person name="Wang S."/>
            <person name="Wang H."/>
            <person name="Wang A."/>
            <person name="Jiang F."/>
            <person name="Liu H."/>
            <person name="Zhao H."/>
            <person name="Xu D."/>
            <person name="Zhang Y."/>
        </authorList>
    </citation>
    <scope>NUCLEOTIDE SEQUENCE [LARGE SCALE GENOMIC DNA]</scope>
    <source>
        <strain evidence="2">cv. Niubang</strain>
    </source>
</reference>
<dbReference type="EMBL" id="CM042048">
    <property type="protein sequence ID" value="KAI3759441.1"/>
    <property type="molecule type" value="Genomic_DNA"/>
</dbReference>
<dbReference type="Proteomes" id="UP001055879">
    <property type="component" value="Linkage Group LG02"/>
</dbReference>
<organism evidence="1 2">
    <name type="scientific">Arctium lappa</name>
    <name type="common">Greater burdock</name>
    <name type="synonym">Lappa major</name>
    <dbReference type="NCBI Taxonomy" id="4217"/>
    <lineage>
        <taxon>Eukaryota</taxon>
        <taxon>Viridiplantae</taxon>
        <taxon>Streptophyta</taxon>
        <taxon>Embryophyta</taxon>
        <taxon>Tracheophyta</taxon>
        <taxon>Spermatophyta</taxon>
        <taxon>Magnoliopsida</taxon>
        <taxon>eudicotyledons</taxon>
        <taxon>Gunneridae</taxon>
        <taxon>Pentapetalae</taxon>
        <taxon>asterids</taxon>
        <taxon>campanulids</taxon>
        <taxon>Asterales</taxon>
        <taxon>Asteraceae</taxon>
        <taxon>Carduoideae</taxon>
        <taxon>Cardueae</taxon>
        <taxon>Arctiinae</taxon>
        <taxon>Arctium</taxon>
    </lineage>
</organism>
<evidence type="ECO:0000313" key="2">
    <source>
        <dbReference type="Proteomes" id="UP001055879"/>
    </source>
</evidence>
<reference evidence="2" key="1">
    <citation type="journal article" date="2022" name="Mol. Ecol. Resour.">
        <title>The genomes of chicory, endive, great burdock and yacon provide insights into Asteraceae palaeo-polyploidization history and plant inulin production.</title>
        <authorList>
            <person name="Fan W."/>
            <person name="Wang S."/>
            <person name="Wang H."/>
            <person name="Wang A."/>
            <person name="Jiang F."/>
            <person name="Liu H."/>
            <person name="Zhao H."/>
            <person name="Xu D."/>
            <person name="Zhang Y."/>
        </authorList>
    </citation>
    <scope>NUCLEOTIDE SEQUENCE [LARGE SCALE GENOMIC DNA]</scope>
    <source>
        <strain evidence="2">cv. Niubang</strain>
    </source>
</reference>
<protein>
    <submittedName>
        <fullName evidence="1">Uncharacterized protein</fullName>
    </submittedName>
</protein>
<name>A0ACB9EL84_ARCLA</name>
<proteinExistence type="predicted"/>